<evidence type="ECO:0000313" key="1">
    <source>
        <dbReference type="EMBL" id="MCV9387174.1"/>
    </source>
</evidence>
<sequence length="194" mass="22927">MKKNKYLSVKVIHLLILLLSLGRYYVSAQLNLDSLFLSSDSLVFLHKGFFEEELPNEGIGPVFCYESNMYFFTESREQINGAFATLNFRPSDDVLFCGYDFDILGYNQGREVFDLNYNSECNFASIGIEHYWTDSLDMQNLLRDFIRFKALNCEFRSQLIADCYTESLMQDESLLLLRLERKRELELRYWLMLK</sequence>
<keyword evidence="2" id="KW-1185">Reference proteome</keyword>
<evidence type="ECO:0000313" key="2">
    <source>
        <dbReference type="Proteomes" id="UP001300692"/>
    </source>
</evidence>
<dbReference type="EMBL" id="JAOYOD010000001">
    <property type="protein sequence ID" value="MCV9387174.1"/>
    <property type="molecule type" value="Genomic_DNA"/>
</dbReference>
<dbReference type="Proteomes" id="UP001300692">
    <property type="component" value="Unassembled WGS sequence"/>
</dbReference>
<name>A0ABT3CUH9_9BACT</name>
<organism evidence="1 2">
    <name type="scientific">Reichenbachiella ulvae</name>
    <dbReference type="NCBI Taxonomy" id="2980104"/>
    <lineage>
        <taxon>Bacteria</taxon>
        <taxon>Pseudomonadati</taxon>
        <taxon>Bacteroidota</taxon>
        <taxon>Cytophagia</taxon>
        <taxon>Cytophagales</taxon>
        <taxon>Reichenbachiellaceae</taxon>
        <taxon>Reichenbachiella</taxon>
    </lineage>
</organism>
<accession>A0ABT3CUH9</accession>
<reference evidence="1 2" key="1">
    <citation type="submission" date="2022-10" db="EMBL/GenBank/DDBJ databases">
        <title>Comparative genomics and taxonomic characterization of three novel marine species of genus Reichenbachiella exhibiting antioxidant and polysaccharide degradation activities.</title>
        <authorList>
            <person name="Muhammad N."/>
            <person name="Lee Y.-J."/>
            <person name="Ko J."/>
            <person name="Kim S.-G."/>
        </authorList>
    </citation>
    <scope>NUCLEOTIDE SEQUENCE [LARGE SCALE GENOMIC DNA]</scope>
    <source>
        <strain evidence="1 2">ABR2-5</strain>
    </source>
</reference>
<proteinExistence type="predicted"/>
<comment type="caution">
    <text evidence="1">The sequence shown here is derived from an EMBL/GenBank/DDBJ whole genome shotgun (WGS) entry which is preliminary data.</text>
</comment>
<dbReference type="RefSeq" id="WP_264138001.1">
    <property type="nucleotide sequence ID" value="NZ_JAOYOD010000001.1"/>
</dbReference>
<gene>
    <name evidence="1" type="ORF">N7U62_10900</name>
</gene>
<protein>
    <submittedName>
        <fullName evidence="1">Uncharacterized protein</fullName>
    </submittedName>
</protein>